<dbReference type="AlphaFoldDB" id="A0A139WKA1"/>
<reference evidence="1 2" key="1">
    <citation type="journal article" date="2008" name="Nature">
        <title>The genome of the model beetle and pest Tribolium castaneum.</title>
        <authorList>
            <consortium name="Tribolium Genome Sequencing Consortium"/>
            <person name="Richards S."/>
            <person name="Gibbs R.A."/>
            <person name="Weinstock G.M."/>
            <person name="Brown S.J."/>
            <person name="Denell R."/>
            <person name="Beeman R.W."/>
            <person name="Gibbs R."/>
            <person name="Beeman R.W."/>
            <person name="Brown S.J."/>
            <person name="Bucher G."/>
            <person name="Friedrich M."/>
            <person name="Grimmelikhuijzen C.J."/>
            <person name="Klingler M."/>
            <person name="Lorenzen M."/>
            <person name="Richards S."/>
            <person name="Roth S."/>
            <person name="Schroder R."/>
            <person name="Tautz D."/>
            <person name="Zdobnov E.M."/>
            <person name="Muzny D."/>
            <person name="Gibbs R.A."/>
            <person name="Weinstock G.M."/>
            <person name="Attaway T."/>
            <person name="Bell S."/>
            <person name="Buhay C.J."/>
            <person name="Chandrabose M.N."/>
            <person name="Chavez D."/>
            <person name="Clerk-Blankenburg K.P."/>
            <person name="Cree A."/>
            <person name="Dao M."/>
            <person name="Davis C."/>
            <person name="Chacko J."/>
            <person name="Dinh H."/>
            <person name="Dugan-Rocha S."/>
            <person name="Fowler G."/>
            <person name="Garner T.T."/>
            <person name="Garnes J."/>
            <person name="Gnirke A."/>
            <person name="Hawes A."/>
            <person name="Hernandez J."/>
            <person name="Hines S."/>
            <person name="Holder M."/>
            <person name="Hume J."/>
            <person name="Jhangiani S.N."/>
            <person name="Joshi V."/>
            <person name="Khan Z.M."/>
            <person name="Jackson L."/>
            <person name="Kovar C."/>
            <person name="Kowis A."/>
            <person name="Lee S."/>
            <person name="Lewis L.R."/>
            <person name="Margolis J."/>
            <person name="Morgan M."/>
            <person name="Nazareth L.V."/>
            <person name="Nguyen N."/>
            <person name="Okwuonu G."/>
            <person name="Parker D."/>
            <person name="Richards S."/>
            <person name="Ruiz S.J."/>
            <person name="Santibanez J."/>
            <person name="Savard J."/>
            <person name="Scherer S.E."/>
            <person name="Schneider B."/>
            <person name="Sodergren E."/>
            <person name="Tautz D."/>
            <person name="Vattahil S."/>
            <person name="Villasana D."/>
            <person name="White C.S."/>
            <person name="Wright R."/>
            <person name="Park Y."/>
            <person name="Beeman R.W."/>
            <person name="Lord J."/>
            <person name="Oppert B."/>
            <person name="Lorenzen M."/>
            <person name="Brown S."/>
            <person name="Wang L."/>
            <person name="Savard J."/>
            <person name="Tautz D."/>
            <person name="Richards S."/>
            <person name="Weinstock G."/>
            <person name="Gibbs R.A."/>
            <person name="Liu Y."/>
            <person name="Worley K."/>
            <person name="Weinstock G."/>
            <person name="Elsik C.G."/>
            <person name="Reese J.T."/>
            <person name="Elhaik E."/>
            <person name="Landan G."/>
            <person name="Graur D."/>
            <person name="Arensburger P."/>
            <person name="Atkinson P."/>
            <person name="Beeman R.W."/>
            <person name="Beidler J."/>
            <person name="Brown S.J."/>
            <person name="Demuth J.P."/>
            <person name="Drury D.W."/>
            <person name="Du Y.Z."/>
            <person name="Fujiwara H."/>
            <person name="Lorenzen M."/>
            <person name="Maselli V."/>
            <person name="Osanai M."/>
            <person name="Park Y."/>
            <person name="Robertson H.M."/>
            <person name="Tu Z."/>
            <person name="Wang J.J."/>
            <person name="Wang S."/>
            <person name="Richards S."/>
            <person name="Song H."/>
            <person name="Zhang L."/>
            <person name="Sodergren E."/>
            <person name="Werner D."/>
            <person name="Stanke M."/>
            <person name="Morgenstern B."/>
            <person name="Solovyev V."/>
            <person name="Kosarev P."/>
            <person name="Brown G."/>
            <person name="Chen H.C."/>
            <person name="Ermolaeva O."/>
            <person name="Hlavina W."/>
            <person name="Kapustin Y."/>
            <person name="Kiryutin B."/>
            <person name="Kitts P."/>
            <person name="Maglott D."/>
            <person name="Pruitt K."/>
            <person name="Sapojnikov V."/>
            <person name="Souvorov A."/>
            <person name="Mackey A.J."/>
            <person name="Waterhouse R.M."/>
            <person name="Wyder S."/>
            <person name="Zdobnov E.M."/>
            <person name="Zdobnov E.M."/>
            <person name="Wyder S."/>
            <person name="Kriventseva E.V."/>
            <person name="Kadowaki T."/>
            <person name="Bork P."/>
            <person name="Aranda M."/>
            <person name="Bao R."/>
            <person name="Beermann A."/>
            <person name="Berns N."/>
            <person name="Bolognesi R."/>
            <person name="Bonneton F."/>
            <person name="Bopp D."/>
            <person name="Brown S.J."/>
            <person name="Bucher G."/>
            <person name="Butts T."/>
            <person name="Chaumot A."/>
            <person name="Denell R.E."/>
            <person name="Ferrier D.E."/>
            <person name="Friedrich M."/>
            <person name="Gordon C.M."/>
            <person name="Jindra M."/>
            <person name="Klingler M."/>
            <person name="Lan Q."/>
            <person name="Lattorff H.M."/>
            <person name="Laudet V."/>
            <person name="von Levetsow C."/>
            <person name="Liu Z."/>
            <person name="Lutz R."/>
            <person name="Lynch J.A."/>
            <person name="da Fonseca R.N."/>
            <person name="Posnien N."/>
            <person name="Reuter R."/>
            <person name="Roth S."/>
            <person name="Savard J."/>
            <person name="Schinko J.B."/>
            <person name="Schmitt C."/>
            <person name="Schoppmeier M."/>
            <person name="Schroder R."/>
            <person name="Shippy T.D."/>
            <person name="Simonnet F."/>
            <person name="Marques-Souza H."/>
            <person name="Tautz D."/>
            <person name="Tomoyasu Y."/>
            <person name="Trauner J."/>
            <person name="Van der Zee M."/>
            <person name="Vervoort M."/>
            <person name="Wittkopp N."/>
            <person name="Wimmer E.A."/>
            <person name="Yang X."/>
            <person name="Jones A.K."/>
            <person name="Sattelle D.B."/>
            <person name="Ebert P.R."/>
            <person name="Nelson D."/>
            <person name="Scott J.G."/>
            <person name="Beeman R.W."/>
            <person name="Muthukrishnan S."/>
            <person name="Kramer K.J."/>
            <person name="Arakane Y."/>
            <person name="Beeman R.W."/>
            <person name="Zhu Q."/>
            <person name="Hogenkamp D."/>
            <person name="Dixit R."/>
            <person name="Oppert B."/>
            <person name="Jiang H."/>
            <person name="Zou Z."/>
            <person name="Marshall J."/>
            <person name="Elpidina E."/>
            <person name="Vinokurov K."/>
            <person name="Oppert C."/>
            <person name="Zou Z."/>
            <person name="Evans J."/>
            <person name="Lu Z."/>
            <person name="Zhao P."/>
            <person name="Sumathipala N."/>
            <person name="Altincicek B."/>
            <person name="Vilcinskas A."/>
            <person name="Williams M."/>
            <person name="Hultmark D."/>
            <person name="Hetru C."/>
            <person name="Jiang H."/>
            <person name="Grimmelikhuijzen C.J."/>
            <person name="Hauser F."/>
            <person name="Cazzamali G."/>
            <person name="Williamson M."/>
            <person name="Park Y."/>
            <person name="Li B."/>
            <person name="Tanaka Y."/>
            <person name="Predel R."/>
            <person name="Neupert S."/>
            <person name="Schachtner J."/>
            <person name="Verleyen P."/>
            <person name="Raible F."/>
            <person name="Bork P."/>
            <person name="Friedrich M."/>
            <person name="Walden K.K."/>
            <person name="Robertson H.M."/>
            <person name="Angeli S."/>
            <person name="Foret S."/>
            <person name="Bucher G."/>
            <person name="Schuetz S."/>
            <person name="Maleszka R."/>
            <person name="Wimmer E.A."/>
            <person name="Beeman R.W."/>
            <person name="Lorenzen M."/>
            <person name="Tomoyasu Y."/>
            <person name="Miller S.C."/>
            <person name="Grossmann D."/>
            <person name="Bucher G."/>
        </authorList>
    </citation>
    <scope>NUCLEOTIDE SEQUENCE [LARGE SCALE GENOMIC DNA]</scope>
    <source>
        <strain evidence="1 2">Georgia GA2</strain>
    </source>
</reference>
<name>A0A139WKA1_TRICA</name>
<evidence type="ECO:0000313" key="1">
    <source>
        <dbReference type="EMBL" id="KYB28346.1"/>
    </source>
</evidence>
<proteinExistence type="predicted"/>
<keyword evidence="2" id="KW-1185">Reference proteome</keyword>
<dbReference type="EMBL" id="KQ971329">
    <property type="protein sequence ID" value="KYB28346.1"/>
    <property type="molecule type" value="Genomic_DNA"/>
</dbReference>
<accession>A0A139WKA1</accession>
<gene>
    <name evidence="1" type="primary">AUGUSTUS-3.0.2_32591</name>
    <name evidence="1" type="ORF">TcasGA2_TC032591</name>
</gene>
<dbReference type="Proteomes" id="UP000007266">
    <property type="component" value="Linkage group 3"/>
</dbReference>
<sequence>MRKLTRVAVKFKYLKQSLETRHTKRLFETQRVSTTKWSSSVNFHVKKIQQEVLL</sequence>
<organism evidence="1 2">
    <name type="scientific">Tribolium castaneum</name>
    <name type="common">Red flour beetle</name>
    <dbReference type="NCBI Taxonomy" id="7070"/>
    <lineage>
        <taxon>Eukaryota</taxon>
        <taxon>Metazoa</taxon>
        <taxon>Ecdysozoa</taxon>
        <taxon>Arthropoda</taxon>
        <taxon>Hexapoda</taxon>
        <taxon>Insecta</taxon>
        <taxon>Pterygota</taxon>
        <taxon>Neoptera</taxon>
        <taxon>Endopterygota</taxon>
        <taxon>Coleoptera</taxon>
        <taxon>Polyphaga</taxon>
        <taxon>Cucujiformia</taxon>
        <taxon>Tenebrionidae</taxon>
        <taxon>Tenebrionidae incertae sedis</taxon>
        <taxon>Tribolium</taxon>
    </lineage>
</organism>
<dbReference type="InParanoid" id="A0A139WKA1"/>
<evidence type="ECO:0000313" key="2">
    <source>
        <dbReference type="Proteomes" id="UP000007266"/>
    </source>
</evidence>
<protein>
    <submittedName>
        <fullName evidence="1">Uncharacterized protein</fullName>
    </submittedName>
</protein>
<reference evidence="1 2" key="2">
    <citation type="journal article" date="2010" name="Nucleic Acids Res.">
        <title>BeetleBase in 2010: revisions to provide comprehensive genomic information for Tribolium castaneum.</title>
        <authorList>
            <person name="Kim H.S."/>
            <person name="Murphy T."/>
            <person name="Xia J."/>
            <person name="Caragea D."/>
            <person name="Park Y."/>
            <person name="Beeman R.W."/>
            <person name="Lorenzen M.D."/>
            <person name="Butcher S."/>
            <person name="Manak J.R."/>
            <person name="Brown S.J."/>
        </authorList>
    </citation>
    <scope>GENOME REANNOTATION</scope>
    <source>
        <strain evidence="1 2">Georgia GA2</strain>
    </source>
</reference>